<feature type="domain" description="DUF7507" evidence="8">
    <location>
        <begin position="1645"/>
        <end position="1743"/>
    </location>
</feature>
<evidence type="ECO:0000256" key="5">
    <source>
        <dbReference type="SAM" id="SignalP"/>
    </source>
</evidence>
<comment type="caution">
    <text evidence="9">The sequence shown here is derived from an EMBL/GenBank/DDBJ whole genome shotgun (WGS) entry which is preliminary data.</text>
</comment>
<evidence type="ECO:0000256" key="2">
    <source>
        <dbReference type="ARBA" id="ARBA00022525"/>
    </source>
</evidence>
<dbReference type="InterPro" id="IPR051172">
    <property type="entry name" value="Chlamydia_OmcB"/>
</dbReference>
<organism evidence="9 10">
    <name type="scientific">Cereibacter sphaeroides</name>
    <name type="common">Rhodobacter sphaeroides</name>
    <dbReference type="NCBI Taxonomy" id="1063"/>
    <lineage>
        <taxon>Bacteria</taxon>
        <taxon>Pseudomonadati</taxon>
        <taxon>Pseudomonadota</taxon>
        <taxon>Alphaproteobacteria</taxon>
        <taxon>Rhodobacterales</taxon>
        <taxon>Paracoccaceae</taxon>
        <taxon>Cereibacter</taxon>
    </lineage>
</organism>
<dbReference type="InterPro" id="IPR001434">
    <property type="entry name" value="OmcB-like_DUF11"/>
</dbReference>
<dbReference type="GO" id="GO:0005576">
    <property type="term" value="C:extracellular region"/>
    <property type="evidence" value="ECO:0007669"/>
    <property type="project" value="UniProtKB-SubCell"/>
</dbReference>
<feature type="domain" description="DUF7507" evidence="8">
    <location>
        <begin position="2284"/>
        <end position="2387"/>
    </location>
</feature>
<dbReference type="Pfam" id="PF24346">
    <property type="entry name" value="DUF7507"/>
    <property type="match status" value="15"/>
</dbReference>
<feature type="domain" description="DUF11" evidence="6">
    <location>
        <begin position="553"/>
        <end position="691"/>
    </location>
</feature>
<feature type="domain" description="DUF7507" evidence="8">
    <location>
        <begin position="2540"/>
        <end position="2643"/>
    </location>
</feature>
<feature type="region of interest" description="Disordered" evidence="4">
    <location>
        <begin position="3145"/>
        <end position="3171"/>
    </location>
</feature>
<feature type="chain" id="PRO_5043959732" evidence="5">
    <location>
        <begin position="34"/>
        <end position="3634"/>
    </location>
</feature>
<feature type="region of interest" description="Disordered" evidence="4">
    <location>
        <begin position="3269"/>
        <end position="3295"/>
    </location>
</feature>
<sequence>MWTRHSRKAAAAAAFGATLVPALLWLLTGLAQAQDAVDYDWRVQLDGSAGLAIAAGGVALYKVDVQNTGTAGAPPTRIETNIPANTIFRPDLSSASCAVVGSLVDCAIPALAEDASTVVDVAFETLDEGTFVLFARVPDTDALAGNNYEEVTTTVERGADISVSLTADATVPSGGTVHYEVRVENEGPHTSEAFEVEFPVPTGVVDMTGPAGCTRSGGTFLCRVAGPLAVGDSLAFDFAGQVTAASNSTVAASVAIMGQQPADADSTNNLATASTSVTAGSDLRIVKSRTPSGTILVGDELVFILSPSYRGDAPGGTVTVTDPLPAAYSFVSVQADAGWTCGESGGTVTCARPAPTTGAGEDVSMGEIRITARAVDPGTPLNIATVSAADTTDPFPGNNSSSVSVTIEAPFVDLALSKSAPSPALAVSGSPFDYRIGVTNRGNAGFDGTVRVTDAVPAGLSIESVAGSGWSCAPLPVTGPADLVCDRPYDGAAPLAAGGRVPDLVLTAVALQDGPVRNTAGVETVDGTLEDTTPGNNSGGADVTVSQPPFAADIGLTKSTAATAIAGESQTFEVEITNFGPTEAANVRFSDPLTGLANGATSGAGNGLVSIAVEPFAATGASCGGATTGATSVTASCSFDTLPVCTPGLDCPRITLVTTPGGNAGARTNTATVVSQTTADPASANNSASANFTVEPRADVTLEKLANPDPVAVGQSLNYVLTAKNVANGLSQAENVTVSDTLPSGLVFLSASPSTGSCATQPAAGSATSSGNNQVVCNLGTINNGSQQTVTIVVRPLLSLLESTLVNRAEVTTSTTETDETNNAAEASVGVTFPRFDLLIAKTDTVDPVTVGDETVYRILVTNNGPSAAENVIVTDTLPATRLSFVQASAPADGSCGTTPAAGAIGGQVICSVPYLASGESRTFEVTMRAEAKGSVTNTASVTADRAGDFESRTDNNTATQNTTLRTRVDVQVASKTPSAPSVPLREDFTFDVVIRNASDPRYSEADNVVFTDSLPSGMVLTGAPSVTMASGTASATSCTGTAGGTAVSCSFGTLSPGAEAVVTLPVRVTAITSTPQSFTNSASVTTDSDDRVPSNNSNSGSVEITGSSVAGAVWRDFNEDDTRAGTDTGLGGIAIQLSGTDLTGAPVTRTTTTDASGGYSFGLLAEGTYTITRTGSLPARHEDLAALVPASGSGTASSATVIGSVAIGPNEDLTGYDFTVRPIPTVGIAKRVSSQPALRADGAFRVSFAFSVRNFSVEPVQGLTVTDMLQGGLPGFGTYNPDLSALQPGEYGLVTAPGGSCGGLNSGYTGAGATELVSGGTLAAGAGCSITLTLQVRPEIPLPYSASPRYRNQARLDAVGQLSGEPVTDLSDNGSNPDPNGNGYANDPGEDDPTPVNVTYAPAIAVVKTADTAGFSDPIAPGDPILFSFAVTNTGNVPLADVTLADPMLPAAFDGLTVPVLLPGETDTSTFAATYLLTAADIDAGRVENQATATGTWTQGSGGAPVTVSDLSGTTTANNTPTTVQIGAISLVKTADESGLSSPPLAGETIRYSFTVTNGGVAPLTDVTLTDAVPGVQVTGGPISLAGGASDTTSFTATYELTQADVDAGSFTNDASVTGFVQVQGGGRVPVTAEDSVTTPLALAPAITLVKEVDTTGLSSPAAVGDVLAYSFTVTNAGNVTLTDVTVTDDSLPGLVLTGGPIATLAPGNSDNTTFTASYSLKQEDLDRGFVENTALATGTYAGPGGTPAEVTDRSGTDASNDAPTVATVPPAPAITLIKAVDASGISSPAAVGEPLSYSFTVTNTGNVTLEDVTVTDTSLPGLVLSGAPITLAPGASDATTFTATYALKQADIDRGFVENTALVTGTHVDGNGDETEVEDVSGTEAANDLPTRSDVEAAPAIALVKTVDLSALSSPVAAGDVLSYGFAVTNTGNVTLTNVTVTDDSLADLVLTGGPIASLAPSATDSTSYTASYTLTQADIDRGFVENTALSTGTYTDGAGVETEVEDTSGTDTSNDLPTRADLDALPSIALVKTVDASAVSSPAAVGDLLSYSFTVTNTGNVTLTDVTVTDDSLADLVLAGDPIPTLAPGAADATTYTATYALKQADIDRGHVENTALVTGTHTDGAGVETEVEDISGTEATNDTATRANLGTTPSIALVKAVDFSAVSSPAAVGDLLTYSFTVTNTGNVTLTDVTVTDDSLADLILAGDPIPSLAPGATDATAYSATYALKQADIDRGFVENTALVTGIHTDGAGVETEVEDISGTEATNDTLTRADLETAPSIALVKTVDASAVSSPAAVGDLLTYSFAVTNTGNVTLTGVTVTDDSLAGLVLAGSPVPTLAPGATDATAYTATYALTQADIDRGFVENTALATGTYTDGAGIETEVEDISGTEATNDTPTRADLETTPSIALVKTVDASAVSSPAAVGDLLSYSFTVTNTGNVTLTDVTVTDDSLADLVLTGGPIPSLAPGAADATTYTASYALKQADIDRGYVENTALVTGTHTDGAGVETEVEDISGTEATNDTVTRADLGTAPAIVLVKTVDASAVSSPAAVGELLTYSFTVTNTGNVTLTDVTVTDDSLPGLVLTGDPIPSLAPNATDATTYTASYALKQADIDRGYVENTALVTGTHTDGAGIETEVEDISGTEATNDTLTRADLDALPSIALVKEVDVSAVSSPAAVGDLLTYSFTVTNTGNVTLTDVTVTDTSLPGLTLTGGTIASLAPKASDTATYTASYALTQEDLDRGFVENSARVTGTYTDGTGGETEVDDISGTDAGNDAPTEALIEPAPALALVKTVDLSGLGTPAEVGQALTYSFTVTNTGNVTLTDVTVTDTSLPGLVLTGSPVARLAPGESDSTAYSARYALTQEDLDRGFVENTALATGLHTDGTGRETQVEDVSGTDAGSDDPTVAPVGQAPAVALVKAVDASAVSSPPAVGDPLTYSFTVTNTGSVTLTDVTVTDDSLAGLVLAGSPIPRLAPGESDSTTYSARYLLTQEDLDQGRVSNTARVTGSYRGPDGTADTVTDISGTEIENDDPTDTEFAPVPGIALVKTADVSGIGSPAAIGDPVRYSFTVTNTGNVTLADVTVSDTSLPGLVLSGSPIGRLAPGESDSVTYSAAYALTQADLDRGVIENTARATGAYRGPDGEPGTVEDISGTEAENDEPTLSLVPQTPGIALVKEVADESVSTRPALGDELLYRFTVTNTGNVTLTDVTLTDDLAGAVVSGGPIAALAPGETDSTTFTARYALTAADLERGQVSNTARVSGTNPGDPDTPVTDVSGTEVGNDTPTVVELDVPTDVTATKTASPERVVIGETVSYVLAFTNDAPRSMREVVLVDRMPDGLVYTPGSATLDGTPLEPEVSGRFLRWQTDSLPAGGTITVRFAARVLGAAPYGPLTNKTWLLDRTGQRSSNVAEAVVIREPEHVFECADIIGKVFDDRNMNGYQDPIDGAAHGRGAEAEEPGIPDVRLATPNGTLIQTDKFGRFHVPCAELPGQTGANFTLKLDTRSLPSGYRVTTENPRTIRVTPGKIAKLNFGAALGRVVRLDLTAAAFADGRPTAAFVRALEQTAAGLGDAPVVVRISTRQDAGGAGAAKARLDAAEALVRRTWKGRAGPVLIERTIQRDQ</sequence>
<proteinExistence type="predicted"/>
<feature type="region of interest" description="Disordered" evidence="4">
    <location>
        <begin position="1365"/>
        <end position="1398"/>
    </location>
</feature>
<feature type="domain" description="DUF7507" evidence="8">
    <location>
        <begin position="1900"/>
        <end position="2004"/>
    </location>
</feature>
<feature type="domain" description="DUF7507" evidence="8">
    <location>
        <begin position="2412"/>
        <end position="2516"/>
    </location>
</feature>
<dbReference type="InterPro" id="IPR013783">
    <property type="entry name" value="Ig-like_fold"/>
</dbReference>
<dbReference type="RefSeq" id="WP_119000134.1">
    <property type="nucleotide sequence ID" value="NZ_QWGP01000009.1"/>
</dbReference>
<feature type="domain" description="SD-repeat containing protein B" evidence="7">
    <location>
        <begin position="1112"/>
        <end position="1174"/>
    </location>
</feature>
<feature type="domain" description="DUF11" evidence="6">
    <location>
        <begin position="413"/>
        <end position="541"/>
    </location>
</feature>
<feature type="domain" description="DUF7507" evidence="8">
    <location>
        <begin position="3053"/>
        <end position="3149"/>
    </location>
</feature>
<name>A0AAX1UKZ7_CERSP</name>
<dbReference type="Pfam" id="PF17210">
    <property type="entry name" value="SdrD_B"/>
    <property type="match status" value="1"/>
</dbReference>
<evidence type="ECO:0000259" key="8">
    <source>
        <dbReference type="Pfam" id="PF24346"/>
    </source>
</evidence>
<keyword evidence="3 5" id="KW-0732">Signal</keyword>
<protein>
    <submittedName>
        <fullName evidence="9">DUF11 domain-containing protein</fullName>
    </submittedName>
</protein>
<feature type="compositionally biased region" description="Polar residues" evidence="4">
    <location>
        <begin position="1078"/>
        <end position="1087"/>
    </location>
</feature>
<feature type="domain" description="DUF11" evidence="6">
    <location>
        <begin position="837"/>
        <end position="961"/>
    </location>
</feature>
<feature type="domain" description="DUF11" evidence="6">
    <location>
        <begin position="3307"/>
        <end position="3411"/>
    </location>
</feature>
<evidence type="ECO:0000259" key="6">
    <source>
        <dbReference type="Pfam" id="PF01345"/>
    </source>
</evidence>
<feature type="domain" description="DUF7507" evidence="8">
    <location>
        <begin position="1529"/>
        <end position="1621"/>
    </location>
</feature>
<dbReference type="Proteomes" id="UP000266305">
    <property type="component" value="Unassembled WGS sequence"/>
</dbReference>
<feature type="domain" description="DUF7507" evidence="8">
    <location>
        <begin position="2796"/>
        <end position="2897"/>
    </location>
</feature>
<feature type="region of interest" description="Disordered" evidence="4">
    <location>
        <begin position="1078"/>
        <end position="1105"/>
    </location>
</feature>
<feature type="domain" description="DUF7507" evidence="8">
    <location>
        <begin position="2156"/>
        <end position="2260"/>
    </location>
</feature>
<feature type="signal peptide" evidence="5">
    <location>
        <begin position="1"/>
        <end position="33"/>
    </location>
</feature>
<dbReference type="PANTHER" id="PTHR34819:SF3">
    <property type="entry name" value="CELL SURFACE PROTEIN"/>
    <property type="match status" value="1"/>
</dbReference>
<feature type="domain" description="DUF7507" evidence="8">
    <location>
        <begin position="3180"/>
        <end position="3283"/>
    </location>
</feature>
<feature type="domain" description="DUF11" evidence="6">
    <location>
        <begin position="160"/>
        <end position="274"/>
    </location>
</feature>
<dbReference type="PANTHER" id="PTHR34819">
    <property type="entry name" value="LARGE CYSTEINE-RICH PERIPLASMIC PROTEIN OMCB"/>
    <property type="match status" value="1"/>
</dbReference>
<reference evidence="9 10" key="1">
    <citation type="submission" date="2018-08" db="EMBL/GenBank/DDBJ databases">
        <title>Draft genome sequence of Rhodobacter sphaeroides FY.</title>
        <authorList>
            <person name="Rayyan A."/>
            <person name="Meyer T.E."/>
            <person name="Kyndt J.A."/>
        </authorList>
    </citation>
    <scope>NUCLEOTIDE SEQUENCE [LARGE SCALE GENOMIC DNA]</scope>
    <source>
        <strain evidence="9 10">FY</strain>
    </source>
</reference>
<dbReference type="InterPro" id="IPR047589">
    <property type="entry name" value="DUF11_rpt"/>
</dbReference>
<feature type="domain" description="DUF7507" evidence="8">
    <location>
        <begin position="2924"/>
        <end position="3022"/>
    </location>
</feature>
<dbReference type="InterPro" id="IPR006626">
    <property type="entry name" value="PbH1"/>
</dbReference>
<accession>A0AAX1UKZ7</accession>
<dbReference type="Gene3D" id="2.60.40.740">
    <property type="match status" value="1"/>
</dbReference>
<feature type="compositionally biased region" description="Polar residues" evidence="4">
    <location>
        <begin position="3285"/>
        <end position="3295"/>
    </location>
</feature>
<feature type="region of interest" description="Disordered" evidence="4">
    <location>
        <begin position="2891"/>
        <end position="2918"/>
    </location>
</feature>
<dbReference type="NCBIfam" id="TIGR01451">
    <property type="entry name" value="B_ant_repeat"/>
    <property type="match status" value="18"/>
</dbReference>
<feature type="region of interest" description="Disordered" evidence="4">
    <location>
        <begin position="1740"/>
        <end position="1768"/>
    </location>
</feature>
<keyword evidence="2" id="KW-0964">Secreted</keyword>
<dbReference type="EMBL" id="QWGP01000009">
    <property type="protein sequence ID" value="RHZ95241.1"/>
    <property type="molecule type" value="Genomic_DNA"/>
</dbReference>
<dbReference type="InterPro" id="IPR055354">
    <property type="entry name" value="DUF7507"/>
</dbReference>
<dbReference type="SMART" id="SM00710">
    <property type="entry name" value="PbH1"/>
    <property type="match status" value="10"/>
</dbReference>
<feature type="domain" description="DUF7507" evidence="8">
    <location>
        <begin position="1402"/>
        <end position="1501"/>
    </location>
</feature>
<feature type="region of interest" description="Disordered" evidence="4">
    <location>
        <begin position="2761"/>
        <end position="2782"/>
    </location>
</feature>
<gene>
    <name evidence="9" type="ORF">D1114_10555</name>
</gene>
<feature type="compositionally biased region" description="Low complexity" evidence="4">
    <location>
        <begin position="1372"/>
        <end position="1384"/>
    </location>
</feature>
<comment type="subcellular location">
    <subcellularLocation>
        <location evidence="1">Secreted</location>
    </subcellularLocation>
</comment>
<evidence type="ECO:0000313" key="10">
    <source>
        <dbReference type="Proteomes" id="UP000266305"/>
    </source>
</evidence>
<feature type="compositionally biased region" description="Polar residues" evidence="4">
    <location>
        <begin position="1094"/>
        <end position="1105"/>
    </location>
</feature>
<feature type="domain" description="DUF7507" evidence="8">
    <location>
        <begin position="2029"/>
        <end position="2132"/>
    </location>
</feature>
<evidence type="ECO:0000256" key="1">
    <source>
        <dbReference type="ARBA" id="ARBA00004613"/>
    </source>
</evidence>
<dbReference type="Pfam" id="PF01345">
    <property type="entry name" value="DUF11"/>
    <property type="match status" value="8"/>
</dbReference>
<feature type="domain" description="DUF7507" evidence="8">
    <location>
        <begin position="1773"/>
        <end position="1873"/>
    </location>
</feature>
<dbReference type="SUPFAM" id="SSF117074">
    <property type="entry name" value="Hypothetical protein PA1324"/>
    <property type="match status" value="1"/>
</dbReference>
<evidence type="ECO:0000313" key="9">
    <source>
        <dbReference type="EMBL" id="RHZ95241.1"/>
    </source>
</evidence>
<feature type="domain" description="DUF11" evidence="6">
    <location>
        <begin position="975"/>
        <end position="1102"/>
    </location>
</feature>
<dbReference type="InterPro" id="IPR033764">
    <property type="entry name" value="Sdr_B"/>
</dbReference>
<feature type="domain" description="DUF11" evidence="6">
    <location>
        <begin position="282"/>
        <end position="405"/>
    </location>
</feature>
<feature type="region of interest" description="Disordered" evidence="4">
    <location>
        <begin position="3016"/>
        <end position="3046"/>
    </location>
</feature>
<dbReference type="Gene3D" id="2.60.40.10">
    <property type="entry name" value="Immunoglobulins"/>
    <property type="match status" value="10"/>
</dbReference>
<feature type="domain" description="DUF7507" evidence="8">
    <location>
        <begin position="2669"/>
        <end position="2769"/>
    </location>
</feature>
<evidence type="ECO:0000259" key="7">
    <source>
        <dbReference type="Pfam" id="PF17210"/>
    </source>
</evidence>
<evidence type="ECO:0000256" key="4">
    <source>
        <dbReference type="SAM" id="MobiDB-lite"/>
    </source>
</evidence>
<feature type="domain" description="DUF11" evidence="6">
    <location>
        <begin position="699"/>
        <end position="829"/>
    </location>
</feature>
<evidence type="ECO:0000256" key="3">
    <source>
        <dbReference type="ARBA" id="ARBA00022729"/>
    </source>
</evidence>